<organism evidence="2 3">
    <name type="scientific">Rhamnella rubrinervis</name>
    <dbReference type="NCBI Taxonomy" id="2594499"/>
    <lineage>
        <taxon>Eukaryota</taxon>
        <taxon>Viridiplantae</taxon>
        <taxon>Streptophyta</taxon>
        <taxon>Embryophyta</taxon>
        <taxon>Tracheophyta</taxon>
        <taxon>Spermatophyta</taxon>
        <taxon>Magnoliopsida</taxon>
        <taxon>eudicotyledons</taxon>
        <taxon>Gunneridae</taxon>
        <taxon>Pentapetalae</taxon>
        <taxon>rosids</taxon>
        <taxon>fabids</taxon>
        <taxon>Rosales</taxon>
        <taxon>Rhamnaceae</taxon>
        <taxon>rhamnoid group</taxon>
        <taxon>Rhamneae</taxon>
        <taxon>Rhamnella</taxon>
    </lineage>
</organism>
<evidence type="ECO:0000313" key="3">
    <source>
        <dbReference type="Proteomes" id="UP000796880"/>
    </source>
</evidence>
<dbReference type="AlphaFoldDB" id="A0A8K0H0R0"/>
<protein>
    <recommendedName>
        <fullName evidence="4">Secreted protein</fullName>
    </recommendedName>
</protein>
<accession>A0A8K0H0R0</accession>
<reference evidence="2" key="1">
    <citation type="submission" date="2020-03" db="EMBL/GenBank/DDBJ databases">
        <title>A high-quality chromosome-level genome assembly of a woody plant with both climbing and erect habits, Rhamnella rubrinervis.</title>
        <authorList>
            <person name="Lu Z."/>
            <person name="Yang Y."/>
            <person name="Zhu X."/>
            <person name="Sun Y."/>
        </authorList>
    </citation>
    <scope>NUCLEOTIDE SEQUENCE</scope>
    <source>
        <strain evidence="2">BYM</strain>
        <tissue evidence="2">Leaf</tissue>
    </source>
</reference>
<evidence type="ECO:0000313" key="2">
    <source>
        <dbReference type="EMBL" id="KAF3443488.1"/>
    </source>
</evidence>
<feature type="signal peptide" evidence="1">
    <location>
        <begin position="1"/>
        <end position="25"/>
    </location>
</feature>
<name>A0A8K0H0R0_9ROSA</name>
<dbReference type="EMBL" id="VOIH02000006">
    <property type="protein sequence ID" value="KAF3443488.1"/>
    <property type="molecule type" value="Genomic_DNA"/>
</dbReference>
<keyword evidence="3" id="KW-1185">Reference proteome</keyword>
<gene>
    <name evidence="2" type="ORF">FNV43_RR13171</name>
</gene>
<comment type="caution">
    <text evidence="2">The sequence shown here is derived from an EMBL/GenBank/DDBJ whole genome shotgun (WGS) entry which is preliminary data.</text>
</comment>
<sequence>MIQVGIAIVVRGILLSAATVRLTESESNEVREESLVTLGKGLGCELVPKMVMVEVKINGNRVTATIWQSNSC</sequence>
<proteinExistence type="predicted"/>
<evidence type="ECO:0008006" key="4">
    <source>
        <dbReference type="Google" id="ProtNLM"/>
    </source>
</evidence>
<evidence type="ECO:0000256" key="1">
    <source>
        <dbReference type="SAM" id="SignalP"/>
    </source>
</evidence>
<feature type="chain" id="PRO_5035444397" description="Secreted protein" evidence="1">
    <location>
        <begin position="26"/>
        <end position="72"/>
    </location>
</feature>
<dbReference type="Proteomes" id="UP000796880">
    <property type="component" value="Unassembled WGS sequence"/>
</dbReference>
<keyword evidence="1" id="KW-0732">Signal</keyword>